<proteinExistence type="predicted"/>
<dbReference type="InterPro" id="IPR012340">
    <property type="entry name" value="NA-bd_OB-fold"/>
</dbReference>
<protein>
    <recommendedName>
        <fullName evidence="4">Replication factor A C-terminal domain-containing protein</fullName>
    </recommendedName>
</protein>
<dbReference type="AlphaFoldDB" id="A0A2G2X5J5"/>
<keyword evidence="3" id="KW-1185">Reference proteome</keyword>
<reference evidence="3" key="2">
    <citation type="journal article" date="2017" name="J. Anim. Genet.">
        <title>Multiple reference genome sequences of hot pepper reveal the massive evolution of plant disease resistance genes by retroduplication.</title>
        <authorList>
            <person name="Kim S."/>
            <person name="Park J."/>
            <person name="Yeom S.-I."/>
            <person name="Kim Y.-M."/>
            <person name="Seo E."/>
            <person name="Kim K.-T."/>
            <person name="Kim M.-S."/>
            <person name="Lee J.M."/>
            <person name="Cheong K."/>
            <person name="Shin H.-S."/>
            <person name="Kim S.-B."/>
            <person name="Han K."/>
            <person name="Lee J."/>
            <person name="Park M."/>
            <person name="Lee H.-A."/>
            <person name="Lee H.-Y."/>
            <person name="Lee Y."/>
            <person name="Oh S."/>
            <person name="Lee J.H."/>
            <person name="Choi E."/>
            <person name="Choi E."/>
            <person name="Lee S.E."/>
            <person name="Jeon J."/>
            <person name="Kim H."/>
            <person name="Choi G."/>
            <person name="Song H."/>
            <person name="Lee J."/>
            <person name="Lee S.-C."/>
            <person name="Kwon J.-K."/>
            <person name="Lee H.-Y."/>
            <person name="Koo N."/>
            <person name="Hong Y."/>
            <person name="Kim R.W."/>
            <person name="Kang W.-H."/>
            <person name="Huh J.H."/>
            <person name="Kang B.-C."/>
            <person name="Yang T.-J."/>
            <person name="Lee Y.-H."/>
            <person name="Bennetzen J.L."/>
            <person name="Choi D."/>
        </authorList>
    </citation>
    <scope>NUCLEOTIDE SEQUENCE [LARGE SCALE GENOMIC DNA]</scope>
    <source>
        <strain evidence="3">cv. PBC81</strain>
    </source>
</reference>
<gene>
    <name evidence="2" type="ORF">CQW23_07224</name>
</gene>
<dbReference type="EMBL" id="MLFT02000003">
    <property type="protein sequence ID" value="PHT52762.1"/>
    <property type="molecule type" value="Genomic_DNA"/>
</dbReference>
<reference evidence="2 3" key="1">
    <citation type="journal article" date="2017" name="Genome Biol.">
        <title>New reference genome sequences of hot pepper reveal the massive evolution of plant disease-resistance genes by retroduplication.</title>
        <authorList>
            <person name="Kim S."/>
            <person name="Park J."/>
            <person name="Yeom S.I."/>
            <person name="Kim Y.M."/>
            <person name="Seo E."/>
            <person name="Kim K.T."/>
            <person name="Kim M.S."/>
            <person name="Lee J.M."/>
            <person name="Cheong K."/>
            <person name="Shin H.S."/>
            <person name="Kim S.B."/>
            <person name="Han K."/>
            <person name="Lee J."/>
            <person name="Park M."/>
            <person name="Lee H.A."/>
            <person name="Lee H.Y."/>
            <person name="Lee Y."/>
            <person name="Oh S."/>
            <person name="Lee J.H."/>
            <person name="Choi E."/>
            <person name="Choi E."/>
            <person name="Lee S.E."/>
            <person name="Jeon J."/>
            <person name="Kim H."/>
            <person name="Choi G."/>
            <person name="Song H."/>
            <person name="Lee J."/>
            <person name="Lee S.C."/>
            <person name="Kwon J.K."/>
            <person name="Lee H.Y."/>
            <person name="Koo N."/>
            <person name="Hong Y."/>
            <person name="Kim R.W."/>
            <person name="Kang W.H."/>
            <person name="Huh J.H."/>
            <person name="Kang B.C."/>
            <person name="Yang T.J."/>
            <person name="Lee Y.H."/>
            <person name="Bennetzen J.L."/>
            <person name="Choi D."/>
        </authorList>
    </citation>
    <scope>NUCLEOTIDE SEQUENCE [LARGE SCALE GENOMIC DNA]</scope>
    <source>
        <strain evidence="3">cv. PBC81</strain>
    </source>
</reference>
<dbReference type="Proteomes" id="UP000224567">
    <property type="component" value="Unassembled WGS sequence"/>
</dbReference>
<sequence length="333" mass="37927">MDQRLLVDFITKETTDWTCKVQVIDKFRPCKSKDSSVHFHTILVQDEKEQQVSIVLYSDDIPKYKNLFLLFHTYLVSCAKVRDPRGYLIRAGTYEWVADKYTIVEPITDNDGLEAPLPALEKLSPLPFSAIEQQHPGAEFDLLAVVVNCSALQYSADQSKHFREAIVMDQRYKLFLWKAEYRFPIIPNHFTCLPVQTAITMCHFNIDITDSNGTITTTVSEALAERILSLTVDQIYDKVVVQKQPLSIACINRQLDCELFKLQLQKSAFRFPNQKPDAPAIASFTKTEQTDKPGKVVGPGFAYDFGNKEKHDPRPQSRNVVDPSPQIMPSAYC</sequence>
<feature type="compositionally biased region" description="Basic and acidic residues" evidence="1">
    <location>
        <begin position="306"/>
        <end position="315"/>
    </location>
</feature>
<evidence type="ECO:0000313" key="3">
    <source>
        <dbReference type="Proteomes" id="UP000224567"/>
    </source>
</evidence>
<name>A0A2G2X5J5_CAPBA</name>
<evidence type="ECO:0000256" key="1">
    <source>
        <dbReference type="SAM" id="MobiDB-lite"/>
    </source>
</evidence>
<comment type="caution">
    <text evidence="2">The sequence shown here is derived from an EMBL/GenBank/DDBJ whole genome shotgun (WGS) entry which is preliminary data.</text>
</comment>
<organism evidence="2 3">
    <name type="scientific">Capsicum baccatum</name>
    <name type="common">Peruvian pepper</name>
    <dbReference type="NCBI Taxonomy" id="33114"/>
    <lineage>
        <taxon>Eukaryota</taxon>
        <taxon>Viridiplantae</taxon>
        <taxon>Streptophyta</taxon>
        <taxon>Embryophyta</taxon>
        <taxon>Tracheophyta</taxon>
        <taxon>Spermatophyta</taxon>
        <taxon>Magnoliopsida</taxon>
        <taxon>eudicotyledons</taxon>
        <taxon>Gunneridae</taxon>
        <taxon>Pentapetalae</taxon>
        <taxon>asterids</taxon>
        <taxon>lamiids</taxon>
        <taxon>Solanales</taxon>
        <taxon>Solanaceae</taxon>
        <taxon>Solanoideae</taxon>
        <taxon>Capsiceae</taxon>
        <taxon>Capsicum</taxon>
    </lineage>
</organism>
<evidence type="ECO:0008006" key="4">
    <source>
        <dbReference type="Google" id="ProtNLM"/>
    </source>
</evidence>
<feature type="region of interest" description="Disordered" evidence="1">
    <location>
        <begin position="302"/>
        <end position="333"/>
    </location>
</feature>
<dbReference type="SUPFAM" id="SSF50249">
    <property type="entry name" value="Nucleic acid-binding proteins"/>
    <property type="match status" value="1"/>
</dbReference>
<dbReference type="STRING" id="33114.A0A2G2X5J5"/>
<evidence type="ECO:0000313" key="2">
    <source>
        <dbReference type="EMBL" id="PHT52762.1"/>
    </source>
</evidence>
<accession>A0A2G2X5J5</accession>
<dbReference type="OrthoDB" id="1298683at2759"/>
<dbReference type="PANTHER" id="PTHR47910:SF2">
    <property type="entry name" value="RIBULOSE BISPHOSPHATE CARBOXYLASE LARGE CHAIN, CATALYTIC DOMAIN-CONTAINING PROTEIN"/>
    <property type="match status" value="1"/>
</dbReference>
<dbReference type="Gene3D" id="2.40.50.140">
    <property type="entry name" value="Nucleic acid-binding proteins"/>
    <property type="match status" value="1"/>
</dbReference>
<dbReference type="PANTHER" id="PTHR47910">
    <property type="entry name" value="RIBULOSE BISPHOSPHATE CARBOXYLASE LARGE CHAIN, CATALYTIC DOMAIN-CONTAINING PROTEIN"/>
    <property type="match status" value="1"/>
</dbReference>